<feature type="region of interest" description="Disordered" evidence="1">
    <location>
        <begin position="566"/>
        <end position="598"/>
    </location>
</feature>
<feature type="compositionally biased region" description="Polar residues" evidence="1">
    <location>
        <begin position="54"/>
        <end position="74"/>
    </location>
</feature>
<dbReference type="AlphaFoldDB" id="A0A183BF34"/>
<feature type="compositionally biased region" description="Basic residues" evidence="1">
    <location>
        <begin position="215"/>
        <end position="244"/>
    </location>
</feature>
<sequence>LTVDDEYTLNDPTSESHILDKLQPDTRYTVCIHITRDWYATPIPITSAAAHHPLNSSLTRPDRLQSGSTGSSLRSRIGETSFPEPIRTVTERECRVAVTSWFHWPALISSLVGILIAILISFSIFVFLKRAQARLKKARRDQKKAYCTDHAHPMLAKHPDSSPSLMVVAPNQTHSLKCPHHRCLHCSMHSPHSFASKSPTTSNSTASPTVSLSQPHHHHHHHHFHHPHHHHHHHHRHHTHRHPVPPRTHPPSMVPLTDTDGEQASPTDPLSPATGDLLSIDMAQSLSGSDSYQFSSTSSADDRVSICKPQQALSGSQQKHTLTTTTTTTAGVINSLSPNEPFLGPERKRTVSFLLSERKKSITEKLRSKSIDKTILDGWPTRKLPFGFRKSKKSAGRHSVAEGLINIPQVTVTLPDVSDAPVLSVTTETTVPVKTTPTSSGTPVPIPAQQVAQKQVSVTPTDSDKKPSCAEQSSNQPTAFEPSLQPSTNSKPTTPPQKANNVLSPTLPDRDVVSVSSSVLGSDRDMNEARPAVIPAALSVTGFKVAVDASPDPVRWTNVITTDHPLPTAAPITSSSSSAASSSSSGGRSTVSPVPCDCNRKADVTSDDVMNEDFRMESQSVLSLTTMLPTLAICDIVFRSFVIHLSRGPYLMTFIG</sequence>
<feature type="region of interest" description="Disordered" evidence="1">
    <location>
        <begin position="54"/>
        <end position="77"/>
    </location>
</feature>
<dbReference type="WBParaSite" id="ECPE_0001786401-mRNA-1">
    <property type="protein sequence ID" value="ECPE_0001786401-mRNA-1"/>
    <property type="gene ID" value="ECPE_0001786401"/>
</dbReference>
<feature type="compositionally biased region" description="Low complexity" evidence="1">
    <location>
        <begin position="574"/>
        <end position="585"/>
    </location>
</feature>
<feature type="compositionally biased region" description="Polar residues" evidence="1">
    <location>
        <begin position="470"/>
        <end position="504"/>
    </location>
</feature>
<keyword evidence="2" id="KW-1133">Transmembrane helix</keyword>
<feature type="compositionally biased region" description="Polar residues" evidence="1">
    <location>
        <begin position="450"/>
        <end position="461"/>
    </location>
</feature>
<accession>A0A183BF34</accession>
<name>A0A183BF34_9TREM</name>
<feature type="compositionally biased region" description="Low complexity" evidence="1">
    <location>
        <begin position="430"/>
        <end position="443"/>
    </location>
</feature>
<organism evidence="3">
    <name type="scientific">Echinostoma caproni</name>
    <dbReference type="NCBI Taxonomy" id="27848"/>
    <lineage>
        <taxon>Eukaryota</taxon>
        <taxon>Metazoa</taxon>
        <taxon>Spiralia</taxon>
        <taxon>Lophotrochozoa</taxon>
        <taxon>Platyhelminthes</taxon>
        <taxon>Trematoda</taxon>
        <taxon>Digenea</taxon>
        <taxon>Plagiorchiida</taxon>
        <taxon>Echinostomata</taxon>
        <taxon>Echinostomatoidea</taxon>
        <taxon>Echinostomatidae</taxon>
        <taxon>Echinostoma</taxon>
    </lineage>
</organism>
<reference evidence="3" key="1">
    <citation type="submission" date="2016-06" db="UniProtKB">
        <authorList>
            <consortium name="WormBaseParasite"/>
        </authorList>
    </citation>
    <scope>IDENTIFICATION</scope>
</reference>
<feature type="region of interest" description="Disordered" evidence="1">
    <location>
        <begin position="194"/>
        <end position="275"/>
    </location>
</feature>
<keyword evidence="2" id="KW-0812">Transmembrane</keyword>
<feature type="region of interest" description="Disordered" evidence="1">
    <location>
        <begin position="430"/>
        <end position="522"/>
    </location>
</feature>
<feature type="compositionally biased region" description="Low complexity" evidence="1">
    <location>
        <begin position="195"/>
        <end position="211"/>
    </location>
</feature>
<evidence type="ECO:0000256" key="2">
    <source>
        <dbReference type="SAM" id="Phobius"/>
    </source>
</evidence>
<protein>
    <submittedName>
        <fullName evidence="3">Fibronectin type-III domain-containing protein</fullName>
    </submittedName>
</protein>
<evidence type="ECO:0000256" key="1">
    <source>
        <dbReference type="SAM" id="MobiDB-lite"/>
    </source>
</evidence>
<proteinExistence type="predicted"/>
<feature type="transmembrane region" description="Helical" evidence="2">
    <location>
        <begin position="101"/>
        <end position="128"/>
    </location>
</feature>
<keyword evidence="2" id="KW-0472">Membrane</keyword>
<evidence type="ECO:0000313" key="3">
    <source>
        <dbReference type="WBParaSite" id="ECPE_0001786401-mRNA-1"/>
    </source>
</evidence>